<feature type="compositionally biased region" description="Low complexity" evidence="1">
    <location>
        <begin position="165"/>
        <end position="174"/>
    </location>
</feature>
<evidence type="ECO:0000313" key="2">
    <source>
        <dbReference type="EMBL" id="GAH33054.1"/>
    </source>
</evidence>
<gene>
    <name evidence="2" type="ORF">S03H2_15376</name>
</gene>
<feature type="compositionally biased region" description="Basic and acidic residues" evidence="1">
    <location>
        <begin position="147"/>
        <end position="156"/>
    </location>
</feature>
<accession>X1FUQ6</accession>
<proteinExistence type="predicted"/>
<comment type="caution">
    <text evidence="2">The sequence shown here is derived from an EMBL/GenBank/DDBJ whole genome shotgun (WGS) entry which is preliminary data.</text>
</comment>
<evidence type="ECO:0000256" key="1">
    <source>
        <dbReference type="SAM" id="MobiDB-lite"/>
    </source>
</evidence>
<dbReference type="EMBL" id="BARU01007814">
    <property type="protein sequence ID" value="GAH33054.1"/>
    <property type="molecule type" value="Genomic_DNA"/>
</dbReference>
<reference evidence="2" key="1">
    <citation type="journal article" date="2014" name="Front. Microbiol.">
        <title>High frequency of phylogenetically diverse reductive dehalogenase-homologous genes in deep subseafloor sedimentary metagenomes.</title>
        <authorList>
            <person name="Kawai M."/>
            <person name="Futagami T."/>
            <person name="Toyoda A."/>
            <person name="Takaki Y."/>
            <person name="Nishi S."/>
            <person name="Hori S."/>
            <person name="Arai W."/>
            <person name="Tsubouchi T."/>
            <person name="Morono Y."/>
            <person name="Uchiyama I."/>
            <person name="Ito T."/>
            <person name="Fujiyama A."/>
            <person name="Inagaki F."/>
            <person name="Takami H."/>
        </authorList>
    </citation>
    <scope>NUCLEOTIDE SEQUENCE</scope>
    <source>
        <strain evidence="2">Expedition CK06-06</strain>
    </source>
</reference>
<feature type="region of interest" description="Disordered" evidence="1">
    <location>
        <begin position="123"/>
        <end position="176"/>
    </location>
</feature>
<sequence>MPRRRLLDPSFTDDTEVAQLTRDERLFLVGCLRNADDEGRLLGHPAYLKSDIFMYDEDIDLKRMRGIRDSTLEKMGSWRPDNIWHLRLYQNSGIDYLYFPNWYSMEKPSHPTASKLPAPLDIANTSGTTREALPRNTGEAQESITKTSRELPEKIQKPSGATPFQSSQGQSSQGKIREVKDDFTKFLGSENDLPDFLMTTLTKNISAGRVQVLAAGGLGGAVHTSQLIAYHLIQVKPFLSYTPPFQRNTP</sequence>
<dbReference type="AlphaFoldDB" id="X1FUQ6"/>
<organism evidence="2">
    <name type="scientific">marine sediment metagenome</name>
    <dbReference type="NCBI Taxonomy" id="412755"/>
    <lineage>
        <taxon>unclassified sequences</taxon>
        <taxon>metagenomes</taxon>
        <taxon>ecological metagenomes</taxon>
    </lineage>
</organism>
<name>X1FUQ6_9ZZZZ</name>
<protein>
    <submittedName>
        <fullName evidence="2">Uncharacterized protein</fullName>
    </submittedName>
</protein>
<feature type="non-terminal residue" evidence="2">
    <location>
        <position position="250"/>
    </location>
</feature>